<dbReference type="Proteomes" id="UP000481153">
    <property type="component" value="Unassembled WGS sequence"/>
</dbReference>
<name>A0A6G0XYT5_9STRA</name>
<accession>A0A6G0XYT5</accession>
<gene>
    <name evidence="2" type="ORF">Ae201684_000198</name>
</gene>
<dbReference type="EMBL" id="VJMJ01000001">
    <property type="protein sequence ID" value="KAF0745750.1"/>
    <property type="molecule type" value="Genomic_DNA"/>
</dbReference>
<proteinExistence type="predicted"/>
<dbReference type="VEuPathDB" id="FungiDB:AeMF1_019194"/>
<dbReference type="InterPro" id="IPR005114">
    <property type="entry name" value="Helicase_assoc"/>
</dbReference>
<evidence type="ECO:0000313" key="3">
    <source>
        <dbReference type="Proteomes" id="UP000481153"/>
    </source>
</evidence>
<feature type="domain" description="Helicase-associated" evidence="1">
    <location>
        <begin position="244"/>
        <end position="314"/>
    </location>
</feature>
<dbReference type="AlphaFoldDB" id="A0A6G0XYT5"/>
<evidence type="ECO:0000259" key="1">
    <source>
        <dbReference type="Pfam" id="PF03457"/>
    </source>
</evidence>
<keyword evidence="3" id="KW-1185">Reference proteome</keyword>
<comment type="caution">
    <text evidence="2">The sequence shown here is derived from an EMBL/GenBank/DDBJ whole genome shotgun (WGS) entry which is preliminary data.</text>
</comment>
<protein>
    <recommendedName>
        <fullName evidence="1">Helicase-associated domain-containing protein</fullName>
    </recommendedName>
</protein>
<feature type="domain" description="Helicase-associated" evidence="1">
    <location>
        <begin position="320"/>
        <end position="391"/>
    </location>
</feature>
<evidence type="ECO:0000313" key="2">
    <source>
        <dbReference type="EMBL" id="KAF0745750.1"/>
    </source>
</evidence>
<dbReference type="PANTHER" id="PTHR37066:SF1">
    <property type="entry name" value="LNS2_PITP DOMAIN-CONTAINING PROTEIN"/>
    <property type="match status" value="1"/>
</dbReference>
<organism evidence="2 3">
    <name type="scientific">Aphanomyces euteiches</name>
    <dbReference type="NCBI Taxonomy" id="100861"/>
    <lineage>
        <taxon>Eukaryota</taxon>
        <taxon>Sar</taxon>
        <taxon>Stramenopiles</taxon>
        <taxon>Oomycota</taxon>
        <taxon>Saprolegniomycetes</taxon>
        <taxon>Saprolegniales</taxon>
        <taxon>Verrucalvaceae</taxon>
        <taxon>Aphanomyces</taxon>
    </lineage>
</organism>
<reference evidence="2 3" key="1">
    <citation type="submission" date="2019-07" db="EMBL/GenBank/DDBJ databases">
        <title>Genomics analysis of Aphanomyces spp. identifies a new class of oomycete effector associated with host adaptation.</title>
        <authorList>
            <person name="Gaulin E."/>
        </authorList>
    </citation>
    <scope>NUCLEOTIDE SEQUENCE [LARGE SCALE GENOMIC DNA]</scope>
    <source>
        <strain evidence="2 3">ATCC 201684</strain>
    </source>
</reference>
<sequence length="413" mass="48409">MSDTNSLQAICRNFVDAVRVARQMQKDRSDFTTLSKIFTVPAEEPWPKHLQGQTLFSANIRCFYKTKKIDATIIDELDALCFVWDPQDHQRNMELLAFKTYLSLHDDLCVPSMFVVPNLDPKWPKDTWNMHLGLVAKTIRSSWKSLPDAQRKTLIDLGFIWQDVELTADSRIAACEWFKQINGHFIVPENFVVPKDDPAWPETLHNIPLGMIVAEMKRASHKIQPSEYVALKKLGMTFDNVDSVVWEEKIQALVIYNQIHGDLLVPSRYKVPVNETRWPKSMCGMGLGGIVSRLRRESNNVCQERYNQLKNMGFVWDMDEYMWTRKIKALQTYKELYGNLRIPQVFNVPMHDSKWPKETWGFKLGRAIDKLREYRATLTPERFEMLTEMGFVWRCRRKRRQKSKKTVMSPQEI</sequence>
<dbReference type="Pfam" id="PF03457">
    <property type="entry name" value="HA"/>
    <property type="match status" value="2"/>
</dbReference>
<dbReference type="PANTHER" id="PTHR37066">
    <property type="entry name" value="HELICASE-ASSOCIATED"/>
    <property type="match status" value="1"/>
</dbReference>